<reference evidence="2 3" key="1">
    <citation type="submission" date="2019-09" db="EMBL/GenBank/DDBJ databases">
        <title>In-depth cultivation of the pig gut microbiome towards novel bacterial diversity and tailored functional studies.</title>
        <authorList>
            <person name="Wylensek D."/>
            <person name="Hitch T.C.A."/>
            <person name="Clavel T."/>
        </authorList>
    </citation>
    <scope>NUCLEOTIDE SEQUENCE [LARGE SCALE GENOMIC DNA]</scope>
    <source>
        <strain evidence="2 3">WCA3-693-APC-4?</strain>
    </source>
</reference>
<keyword evidence="3" id="KW-1185">Reference proteome</keyword>
<feature type="coiled-coil region" evidence="1">
    <location>
        <begin position="91"/>
        <end position="118"/>
    </location>
</feature>
<evidence type="ECO:0000313" key="3">
    <source>
        <dbReference type="Proteomes" id="UP000469523"/>
    </source>
</evidence>
<feature type="non-terminal residue" evidence="2">
    <location>
        <position position="139"/>
    </location>
</feature>
<evidence type="ECO:0000313" key="2">
    <source>
        <dbReference type="EMBL" id="MSU02108.1"/>
    </source>
</evidence>
<organism evidence="2 3">
    <name type="scientific">Tissierella pigra</name>
    <dbReference type="NCBI Taxonomy" id="2607614"/>
    <lineage>
        <taxon>Bacteria</taxon>
        <taxon>Bacillati</taxon>
        <taxon>Bacillota</taxon>
        <taxon>Tissierellia</taxon>
        <taxon>Tissierellales</taxon>
        <taxon>Tissierellaceae</taxon>
        <taxon>Tissierella</taxon>
    </lineage>
</organism>
<dbReference type="EMBL" id="VUNQ01000025">
    <property type="protein sequence ID" value="MSU02108.1"/>
    <property type="molecule type" value="Genomic_DNA"/>
</dbReference>
<proteinExistence type="predicted"/>
<dbReference type="RefSeq" id="WP_154440760.1">
    <property type="nucleotide sequence ID" value="NZ_VUNQ01000025.1"/>
</dbReference>
<evidence type="ECO:0000256" key="1">
    <source>
        <dbReference type="SAM" id="Coils"/>
    </source>
</evidence>
<name>A0A6N7Y0T5_9FIRM</name>
<keyword evidence="1" id="KW-0175">Coiled coil</keyword>
<comment type="caution">
    <text evidence="2">The sequence shown here is derived from an EMBL/GenBank/DDBJ whole genome shotgun (WGS) entry which is preliminary data.</text>
</comment>
<gene>
    <name evidence="2" type="ORF">FYJ83_11565</name>
</gene>
<accession>A0A6N7Y0T5</accession>
<sequence>MFENQAKTLSFKTNEEVSNAFDKLEARIRETDNTLTRGDILATVIDAAEKVLVTEDNIKLATREELKLIDQHTQRLKDIYLSIFKRSEDHQAMATKKIKDLEANILELKTTLKVETESFKTEIDIINIEKENLIKENEE</sequence>
<protein>
    <submittedName>
        <fullName evidence="2">Uncharacterized protein</fullName>
    </submittedName>
</protein>
<dbReference type="AlphaFoldDB" id="A0A6N7Y0T5"/>
<dbReference type="Proteomes" id="UP000469523">
    <property type="component" value="Unassembled WGS sequence"/>
</dbReference>